<gene>
    <name evidence="1" type="ORF">Tci_901828</name>
</gene>
<dbReference type="EMBL" id="BKCJ011398747">
    <property type="protein sequence ID" value="GFD29859.1"/>
    <property type="molecule type" value="Genomic_DNA"/>
</dbReference>
<dbReference type="GO" id="GO:0003964">
    <property type="term" value="F:RNA-directed DNA polymerase activity"/>
    <property type="evidence" value="ECO:0007669"/>
    <property type="project" value="UniProtKB-KW"/>
</dbReference>
<keyword evidence="1" id="KW-0695">RNA-directed DNA polymerase</keyword>
<keyword evidence="1" id="KW-0808">Transferase</keyword>
<feature type="non-terminal residue" evidence="1">
    <location>
        <position position="1"/>
    </location>
</feature>
<protein>
    <submittedName>
        <fullName evidence="1">RNA-directed DNA polymerase, eukaryota, reverse transcriptase zinc-binding domain protein</fullName>
    </submittedName>
</protein>
<keyword evidence="1" id="KW-0548">Nucleotidyltransferase</keyword>
<name>A0A699V7Z1_TANCI</name>
<dbReference type="AlphaFoldDB" id="A0A699V7Z1"/>
<comment type="caution">
    <text evidence="1">The sequence shown here is derived from an EMBL/GenBank/DDBJ whole genome shotgun (WGS) entry which is preliminary data.</text>
</comment>
<sequence>HGVFLTVVWSIWNWRNRIVNAQPDAIANIKGEDIFPSIQRLSMTWIVARLASLPANWDSWVAKPFELFS</sequence>
<evidence type="ECO:0000313" key="1">
    <source>
        <dbReference type="EMBL" id="GFD29859.1"/>
    </source>
</evidence>
<organism evidence="1">
    <name type="scientific">Tanacetum cinerariifolium</name>
    <name type="common">Dalmatian daisy</name>
    <name type="synonym">Chrysanthemum cinerariifolium</name>
    <dbReference type="NCBI Taxonomy" id="118510"/>
    <lineage>
        <taxon>Eukaryota</taxon>
        <taxon>Viridiplantae</taxon>
        <taxon>Streptophyta</taxon>
        <taxon>Embryophyta</taxon>
        <taxon>Tracheophyta</taxon>
        <taxon>Spermatophyta</taxon>
        <taxon>Magnoliopsida</taxon>
        <taxon>eudicotyledons</taxon>
        <taxon>Gunneridae</taxon>
        <taxon>Pentapetalae</taxon>
        <taxon>asterids</taxon>
        <taxon>campanulids</taxon>
        <taxon>Asterales</taxon>
        <taxon>Asteraceae</taxon>
        <taxon>Asteroideae</taxon>
        <taxon>Anthemideae</taxon>
        <taxon>Anthemidinae</taxon>
        <taxon>Tanacetum</taxon>
    </lineage>
</organism>
<accession>A0A699V7Z1</accession>
<reference evidence="1" key="1">
    <citation type="journal article" date="2019" name="Sci. Rep.">
        <title>Draft genome of Tanacetum cinerariifolium, the natural source of mosquito coil.</title>
        <authorList>
            <person name="Yamashiro T."/>
            <person name="Shiraishi A."/>
            <person name="Satake H."/>
            <person name="Nakayama K."/>
        </authorList>
    </citation>
    <scope>NUCLEOTIDE SEQUENCE</scope>
</reference>
<proteinExistence type="predicted"/>